<dbReference type="InterPro" id="IPR046960">
    <property type="entry name" value="PPR_At4g14850-like_plant"/>
</dbReference>
<keyword evidence="1" id="KW-0677">Repeat</keyword>
<dbReference type="AlphaFoldDB" id="A0AAP0I1P2"/>
<evidence type="ECO:0000313" key="4">
    <source>
        <dbReference type="Proteomes" id="UP001420932"/>
    </source>
</evidence>
<keyword evidence="4" id="KW-1185">Reference proteome</keyword>
<dbReference type="GO" id="GO:0009451">
    <property type="term" value="P:RNA modification"/>
    <property type="evidence" value="ECO:0007669"/>
    <property type="project" value="InterPro"/>
</dbReference>
<dbReference type="NCBIfam" id="TIGR00756">
    <property type="entry name" value="PPR"/>
    <property type="match status" value="2"/>
</dbReference>
<accession>A0AAP0I1P2</accession>
<reference evidence="3 4" key="1">
    <citation type="submission" date="2024-01" db="EMBL/GenBank/DDBJ databases">
        <title>Genome assemblies of Stephania.</title>
        <authorList>
            <person name="Yang L."/>
        </authorList>
    </citation>
    <scope>NUCLEOTIDE SEQUENCE [LARGE SCALE GENOMIC DNA]</scope>
    <source>
        <strain evidence="3">YNDBR</strain>
        <tissue evidence="3">Leaf</tissue>
    </source>
</reference>
<dbReference type="PANTHER" id="PTHR47926">
    <property type="entry name" value="PENTATRICOPEPTIDE REPEAT-CONTAINING PROTEIN"/>
    <property type="match status" value="1"/>
</dbReference>
<organism evidence="3 4">
    <name type="scientific">Stephania yunnanensis</name>
    <dbReference type="NCBI Taxonomy" id="152371"/>
    <lineage>
        <taxon>Eukaryota</taxon>
        <taxon>Viridiplantae</taxon>
        <taxon>Streptophyta</taxon>
        <taxon>Embryophyta</taxon>
        <taxon>Tracheophyta</taxon>
        <taxon>Spermatophyta</taxon>
        <taxon>Magnoliopsida</taxon>
        <taxon>Ranunculales</taxon>
        <taxon>Menispermaceae</taxon>
        <taxon>Menispermoideae</taxon>
        <taxon>Cissampelideae</taxon>
        <taxon>Stephania</taxon>
    </lineage>
</organism>
<dbReference type="PROSITE" id="PS51375">
    <property type="entry name" value="PPR"/>
    <property type="match status" value="2"/>
</dbReference>
<dbReference type="PANTHER" id="PTHR47926:SF511">
    <property type="entry name" value="PENTATRICOPEPTIDE REPEAT-CONTAINING PROTEIN"/>
    <property type="match status" value="1"/>
</dbReference>
<name>A0AAP0I1P2_9MAGN</name>
<dbReference type="GO" id="GO:0003723">
    <property type="term" value="F:RNA binding"/>
    <property type="evidence" value="ECO:0007669"/>
    <property type="project" value="InterPro"/>
</dbReference>
<dbReference type="InterPro" id="IPR002885">
    <property type="entry name" value="PPR_rpt"/>
</dbReference>
<proteinExistence type="predicted"/>
<evidence type="ECO:0000256" key="1">
    <source>
        <dbReference type="ARBA" id="ARBA00022737"/>
    </source>
</evidence>
<dbReference type="Gene3D" id="1.25.40.10">
    <property type="entry name" value="Tetratricopeptide repeat domain"/>
    <property type="match status" value="3"/>
</dbReference>
<comment type="caution">
    <text evidence="3">The sequence shown here is derived from an EMBL/GenBank/DDBJ whole genome shotgun (WGS) entry which is preliminary data.</text>
</comment>
<gene>
    <name evidence="3" type="ORF">Syun_022658</name>
</gene>
<dbReference type="Pfam" id="PF01535">
    <property type="entry name" value="PPR"/>
    <property type="match status" value="5"/>
</dbReference>
<feature type="repeat" description="PPR" evidence="2">
    <location>
        <begin position="128"/>
        <end position="162"/>
    </location>
</feature>
<dbReference type="EMBL" id="JBBNAF010000010">
    <property type="protein sequence ID" value="KAK9106647.1"/>
    <property type="molecule type" value="Genomic_DNA"/>
</dbReference>
<evidence type="ECO:0000256" key="2">
    <source>
        <dbReference type="PROSITE-ProRule" id="PRU00708"/>
    </source>
</evidence>
<evidence type="ECO:0008006" key="5">
    <source>
        <dbReference type="Google" id="ProtNLM"/>
    </source>
</evidence>
<feature type="repeat" description="PPR" evidence="2">
    <location>
        <begin position="24"/>
        <end position="58"/>
    </location>
</feature>
<evidence type="ECO:0000313" key="3">
    <source>
        <dbReference type="EMBL" id="KAK9106647.1"/>
    </source>
</evidence>
<sequence>MDYTLKCGELVDAEKVFDEMPERDVVSWTSMIVGYVKHQCYVKSLKLFKTMVCDGETAPSAYTFSGALGACSGLQALKQGQQVHAHVLASGFLGDDSLVLQNNLLDMYSRSRSVGNARKLFNSMANRGSIAWNEMMSGYLLCDEEVEAFKLFASMVSQGVKPDKFSCAIGTDACAGLASIQQGIQIHAHIIKAGFHRDLVIGNALVDMYAKCGCVEDAKLIFDAMPSADAFFGLP</sequence>
<dbReference type="InterPro" id="IPR011990">
    <property type="entry name" value="TPR-like_helical_dom_sf"/>
</dbReference>
<protein>
    <recommendedName>
        <fullName evidence="5">Pentatricopeptide repeat-containing protein</fullName>
    </recommendedName>
</protein>
<dbReference type="Proteomes" id="UP001420932">
    <property type="component" value="Unassembled WGS sequence"/>
</dbReference>